<reference evidence="2" key="1">
    <citation type="submission" date="2020-10" db="EMBL/GenBank/DDBJ databases">
        <title>Bacterium isolated from coastal waters sediment.</title>
        <authorList>
            <person name="Chen R.-J."/>
            <person name="Lu D.-C."/>
            <person name="Zhu K.-L."/>
            <person name="Du Z.-J."/>
        </authorList>
    </citation>
    <scope>NUCLEOTIDE SEQUENCE</scope>
    <source>
        <strain evidence="2">N1Y112</strain>
    </source>
</reference>
<evidence type="ECO:0000256" key="1">
    <source>
        <dbReference type="SAM" id="Phobius"/>
    </source>
</evidence>
<name>A0A8J7JXX7_9GAMM</name>
<dbReference type="AlphaFoldDB" id="A0A8J7JXX7"/>
<keyword evidence="1" id="KW-0472">Membrane</keyword>
<evidence type="ECO:0000313" key="3">
    <source>
        <dbReference type="Proteomes" id="UP000640333"/>
    </source>
</evidence>
<organism evidence="2 3">
    <name type="scientific">Pontibacterium sinense</name>
    <dbReference type="NCBI Taxonomy" id="2781979"/>
    <lineage>
        <taxon>Bacteria</taxon>
        <taxon>Pseudomonadati</taxon>
        <taxon>Pseudomonadota</taxon>
        <taxon>Gammaproteobacteria</taxon>
        <taxon>Oceanospirillales</taxon>
        <taxon>Oceanospirillaceae</taxon>
        <taxon>Pontibacterium</taxon>
    </lineage>
</organism>
<protein>
    <submittedName>
        <fullName evidence="2">Uncharacterized protein</fullName>
    </submittedName>
</protein>
<gene>
    <name evidence="2" type="ORF">IOQ59_00160</name>
</gene>
<keyword evidence="1" id="KW-1133">Transmembrane helix</keyword>
<evidence type="ECO:0000313" key="2">
    <source>
        <dbReference type="EMBL" id="MBE9395669.1"/>
    </source>
</evidence>
<sequence>MDLIAFMSMVILIITILTLSFGVVAYFLYKLREKRAKKQQQVTYEELREESGDDFIFFEK</sequence>
<dbReference type="EMBL" id="JADEYS010000001">
    <property type="protein sequence ID" value="MBE9395669.1"/>
    <property type="molecule type" value="Genomic_DNA"/>
</dbReference>
<proteinExistence type="predicted"/>
<keyword evidence="1" id="KW-0812">Transmembrane</keyword>
<accession>A0A8J7JXX7</accession>
<keyword evidence="3" id="KW-1185">Reference proteome</keyword>
<feature type="transmembrane region" description="Helical" evidence="1">
    <location>
        <begin position="6"/>
        <end position="29"/>
    </location>
</feature>
<comment type="caution">
    <text evidence="2">The sequence shown here is derived from an EMBL/GenBank/DDBJ whole genome shotgun (WGS) entry which is preliminary data.</text>
</comment>
<dbReference type="RefSeq" id="WP_193951229.1">
    <property type="nucleotide sequence ID" value="NZ_JADEYS010000001.1"/>
</dbReference>
<dbReference type="Proteomes" id="UP000640333">
    <property type="component" value="Unassembled WGS sequence"/>
</dbReference>